<dbReference type="KEGG" id="fbe:FF125_06915"/>
<evidence type="ECO:0000313" key="2">
    <source>
        <dbReference type="Proteomes" id="UP000306229"/>
    </source>
</evidence>
<accession>A0A5B7TSK5</accession>
<dbReference type="Proteomes" id="UP000306229">
    <property type="component" value="Chromosome"/>
</dbReference>
<proteinExistence type="predicted"/>
<dbReference type="OrthoDB" id="1367426at2"/>
<evidence type="ECO:0000313" key="1">
    <source>
        <dbReference type="EMBL" id="QCX38173.1"/>
    </source>
</evidence>
<reference evidence="1 2" key="1">
    <citation type="submission" date="2019-05" db="EMBL/GenBank/DDBJ databases">
        <title>Algicella ahnfeltiae gen. nov., sp. nov., a novel marine bacterium of the family Flavobacteriaceae isolated from a red alga.</title>
        <authorList>
            <person name="Nedashkovskaya O.I."/>
            <person name="Kukhlevskiy A.D."/>
            <person name="Kim S.-G."/>
            <person name="Zhukova N.V."/>
            <person name="Mikhailov V.V."/>
        </authorList>
    </citation>
    <scope>NUCLEOTIDE SEQUENCE [LARGE SCALE GENOMIC DNA]</scope>
    <source>
        <strain evidence="1 2">10Alg115</strain>
    </source>
</reference>
<dbReference type="AlphaFoldDB" id="A0A5B7TSK5"/>
<name>A0A5B7TSK5_9FLAO</name>
<keyword evidence="2" id="KW-1185">Reference proteome</keyword>
<gene>
    <name evidence="1" type="ORF">FF125_06915</name>
</gene>
<sequence length="67" mass="7944">MNKLEKLTIADLKSGKDYVEKLKLERLDYLKNTDIDSNDDIGFQQLDKLDFDLHNQLFARLMKLRTN</sequence>
<protein>
    <submittedName>
        <fullName evidence="1">Uncharacterized protein</fullName>
    </submittedName>
</protein>
<dbReference type="EMBL" id="CP040749">
    <property type="protein sequence ID" value="QCX38173.1"/>
    <property type="molecule type" value="Genomic_DNA"/>
</dbReference>
<organism evidence="1 2">
    <name type="scientific">Aureibaculum algae</name>
    <dbReference type="NCBI Taxonomy" id="2584122"/>
    <lineage>
        <taxon>Bacteria</taxon>
        <taxon>Pseudomonadati</taxon>
        <taxon>Bacteroidota</taxon>
        <taxon>Flavobacteriia</taxon>
        <taxon>Flavobacteriales</taxon>
        <taxon>Flavobacteriaceae</taxon>
        <taxon>Aureibaculum</taxon>
    </lineage>
</organism>
<dbReference type="RefSeq" id="WP_138949075.1">
    <property type="nucleotide sequence ID" value="NZ_CP040749.1"/>
</dbReference>